<feature type="compositionally biased region" description="Basic residues" evidence="1">
    <location>
        <begin position="1"/>
        <end position="13"/>
    </location>
</feature>
<sequence>MSTALKHRRRSHSAHSASRRAPADALRTASAIKRAQPASPQKWEEVDLWRRGKRRRRNADMQDESDAMDVDRTSRSSPPPNTTFATSAAEFQLFPQKNKPQRRVDSPVREPATTDELTRLHSEAFRSLHRSLEQSNESWVSSMQMFERQRENMWSQVPDRGRRISPIHTPDDDSDEEDIQIFAGGVTPTALAPRVSSAHKASRRCSSLGGASSLDLSDDDEFLPSLAPPTSSSRSSDSLASLSHPNDTPSSKAVAALTLALANGGELDDYEALRALYSLSPDFGIGEVGEMWH</sequence>
<dbReference type="EMBL" id="DF844078">
    <property type="protein sequence ID" value="GAT47868.1"/>
    <property type="molecule type" value="Genomic_DNA"/>
</dbReference>
<protein>
    <submittedName>
        <fullName evidence="2">Uncharacterized protein</fullName>
    </submittedName>
</protein>
<feature type="region of interest" description="Disordered" evidence="1">
    <location>
        <begin position="153"/>
        <end position="176"/>
    </location>
</feature>
<evidence type="ECO:0000313" key="3">
    <source>
        <dbReference type="Proteomes" id="UP000815677"/>
    </source>
</evidence>
<evidence type="ECO:0000256" key="1">
    <source>
        <dbReference type="SAM" id="MobiDB-lite"/>
    </source>
</evidence>
<feature type="region of interest" description="Disordered" evidence="1">
    <location>
        <begin position="219"/>
        <end position="250"/>
    </location>
</feature>
<dbReference type="Proteomes" id="UP000815677">
    <property type="component" value="Unassembled WGS sequence"/>
</dbReference>
<proteinExistence type="predicted"/>
<feature type="region of interest" description="Disordered" evidence="1">
    <location>
        <begin position="1"/>
        <end position="113"/>
    </location>
</feature>
<name>A0ABQ0L9W4_MYCCL</name>
<keyword evidence="3" id="KW-1185">Reference proteome</keyword>
<accession>A0ABQ0L9W4</accession>
<evidence type="ECO:0000313" key="2">
    <source>
        <dbReference type="EMBL" id="GAT47868.1"/>
    </source>
</evidence>
<organism evidence="2 3">
    <name type="scientific">Mycena chlorophos</name>
    <name type="common">Agaric fungus</name>
    <name type="synonym">Agaricus chlorophos</name>
    <dbReference type="NCBI Taxonomy" id="658473"/>
    <lineage>
        <taxon>Eukaryota</taxon>
        <taxon>Fungi</taxon>
        <taxon>Dikarya</taxon>
        <taxon>Basidiomycota</taxon>
        <taxon>Agaricomycotina</taxon>
        <taxon>Agaricomycetes</taxon>
        <taxon>Agaricomycetidae</taxon>
        <taxon>Agaricales</taxon>
        <taxon>Marasmiineae</taxon>
        <taxon>Mycenaceae</taxon>
        <taxon>Mycena</taxon>
    </lineage>
</organism>
<reference evidence="2" key="1">
    <citation type="submission" date="2014-09" db="EMBL/GenBank/DDBJ databases">
        <title>Genome sequence of the luminous mushroom Mycena chlorophos for searching fungal bioluminescence genes.</title>
        <authorList>
            <person name="Tanaka Y."/>
            <person name="Kasuga D."/>
            <person name="Oba Y."/>
            <person name="Hase S."/>
            <person name="Sato K."/>
            <person name="Oba Y."/>
            <person name="Sakakibara Y."/>
        </authorList>
    </citation>
    <scope>NUCLEOTIDE SEQUENCE</scope>
</reference>
<feature type="compositionally biased region" description="Low complexity" evidence="1">
    <location>
        <begin position="223"/>
        <end position="245"/>
    </location>
</feature>
<gene>
    <name evidence="2" type="ORF">MCHLO_05310</name>
</gene>